<proteinExistence type="predicted"/>
<protein>
    <submittedName>
        <fullName evidence="2">Uncharacterized protein</fullName>
    </submittedName>
</protein>
<evidence type="ECO:0000313" key="3">
    <source>
        <dbReference type="Proteomes" id="UP000826271"/>
    </source>
</evidence>
<sequence>MDKSIVAVEESQRRSDSAACASTSLGSLVHIKSIAIDITSAMEETESPAHEHFSIRGFVAGMREKDRNMCLPFVSEGNDGNLVDYLPPLFVPRFRWWQCGDCVPDIATERSTEAVTMARRSDVGTSSCNNVNGGKDGLFLHNKDTICNKYGSKDYGAEEDNVPINSIMRNSNLRRTEGHTSVTYSKDKTDFRDKEARNPCADIPEANPPLHIRERSGNIADAADVACVAVRPSCIVDEPDNASSGSDGTKNALPPRRKPKLRSLADIMVEKGNPACNNNPGPQSASSSGMLVTYTEAEAVLPPQLELDAPADVAKGARSPQRKRKFILEEEKVIYPGSLGKRFKGVMVDGEKAHKGAEISESELEGNASVRLDLQFGVNPERVKPRKSKALDVSKKMRQQSYNEDGTVLMRELNKMNDANLQKHAVSTVPSETSLGNSRHAPSTLGEMGPYFSSFLWGHEFERISHFSKSKRPEVEVDHDCPMPPPSKSILGDCSSKGKVALDLSLNTFVEISDEQSSLGQHRSIPDLNETFPHQTTTVEGNQLSTLSDRSLPLNNTLDVSASCSKEIAREGKRQLLVSEPQNTSKNIELGGASDDIPMEIVELLAKNKLERARGNSRKHHLLPEGINNSFKGTPALYLDERPSMIGFPPANRRSDVTITNGNMGIRQNIPINCPTSNNRQLEMGKLEESQFRLFAPSQQRKTQYSASSSIMTRPRATERAELLWLPRRENEPFHLNIPQNHPIQTNSMHVHSFSDLCPKGKTISDIKGREGKKGVHGGPMIKDGVVRSSSTSLDPYSNETITAMQLLSLMDQGIVSGSSFKEGPKSFLNKPFSPCNHHPRLNGNENQKSGSFFSQNSNYKGFLGQGYGVYCSGESSKKASSYIQGQVPPELGNFKATHLEGPSNLVIRPAARSDSALGVCTLNQNPADFSIPDATNEFTISAKDLKSRKRYAPKEKPRFANVDGRKKQRARNYAPGKEYSKK</sequence>
<name>A0AAV6X558_9LAMI</name>
<accession>A0AAV6X558</accession>
<evidence type="ECO:0000256" key="1">
    <source>
        <dbReference type="SAM" id="MobiDB-lite"/>
    </source>
</evidence>
<evidence type="ECO:0000313" key="2">
    <source>
        <dbReference type="EMBL" id="KAG8375571.1"/>
    </source>
</evidence>
<feature type="compositionally biased region" description="Basic and acidic residues" evidence="1">
    <location>
        <begin position="765"/>
        <end position="774"/>
    </location>
</feature>
<reference evidence="2" key="1">
    <citation type="submission" date="2019-10" db="EMBL/GenBank/DDBJ databases">
        <authorList>
            <person name="Zhang R."/>
            <person name="Pan Y."/>
            <person name="Wang J."/>
            <person name="Ma R."/>
            <person name="Yu S."/>
        </authorList>
    </citation>
    <scope>NUCLEOTIDE SEQUENCE</scope>
    <source>
        <strain evidence="2">LA-IB0</strain>
        <tissue evidence="2">Leaf</tissue>
    </source>
</reference>
<dbReference type="EMBL" id="WHWC01000010">
    <property type="protein sequence ID" value="KAG8375571.1"/>
    <property type="molecule type" value="Genomic_DNA"/>
</dbReference>
<dbReference type="Proteomes" id="UP000826271">
    <property type="component" value="Unassembled WGS sequence"/>
</dbReference>
<feature type="region of interest" description="Disordered" evidence="1">
    <location>
        <begin position="238"/>
        <end position="260"/>
    </location>
</feature>
<feature type="region of interest" description="Disordered" evidence="1">
    <location>
        <begin position="950"/>
        <end position="983"/>
    </location>
</feature>
<dbReference type="GO" id="GO:0045892">
    <property type="term" value="P:negative regulation of DNA-templated transcription"/>
    <property type="evidence" value="ECO:0007669"/>
    <property type="project" value="InterPro"/>
</dbReference>
<dbReference type="InterPro" id="IPR034583">
    <property type="entry name" value="EMF1"/>
</dbReference>
<dbReference type="AlphaFoldDB" id="A0AAV6X558"/>
<organism evidence="2 3">
    <name type="scientific">Buddleja alternifolia</name>
    <dbReference type="NCBI Taxonomy" id="168488"/>
    <lineage>
        <taxon>Eukaryota</taxon>
        <taxon>Viridiplantae</taxon>
        <taxon>Streptophyta</taxon>
        <taxon>Embryophyta</taxon>
        <taxon>Tracheophyta</taxon>
        <taxon>Spermatophyta</taxon>
        <taxon>Magnoliopsida</taxon>
        <taxon>eudicotyledons</taxon>
        <taxon>Gunneridae</taxon>
        <taxon>Pentapetalae</taxon>
        <taxon>asterids</taxon>
        <taxon>lamiids</taxon>
        <taxon>Lamiales</taxon>
        <taxon>Scrophulariaceae</taxon>
        <taxon>Buddlejeae</taxon>
        <taxon>Buddleja</taxon>
    </lineage>
</organism>
<keyword evidence="3" id="KW-1185">Reference proteome</keyword>
<feature type="region of interest" description="Disordered" evidence="1">
    <location>
        <begin position="765"/>
        <end position="794"/>
    </location>
</feature>
<dbReference type="PANTHER" id="PTHR35504">
    <property type="entry name" value="PROTEIN EMBRYONIC FLOWER 1"/>
    <property type="match status" value="1"/>
</dbReference>
<dbReference type="GO" id="GO:0048367">
    <property type="term" value="P:shoot system development"/>
    <property type="evidence" value="ECO:0007669"/>
    <property type="project" value="InterPro"/>
</dbReference>
<gene>
    <name evidence="2" type="ORF">BUALT_Bualt10G0114400</name>
</gene>
<dbReference type="PANTHER" id="PTHR35504:SF1">
    <property type="entry name" value="PROTEIN EMBRYONIC FLOWER 1"/>
    <property type="match status" value="1"/>
</dbReference>
<dbReference type="GO" id="GO:0009910">
    <property type="term" value="P:negative regulation of flower development"/>
    <property type="evidence" value="ECO:0007669"/>
    <property type="project" value="InterPro"/>
</dbReference>
<comment type="caution">
    <text evidence="2">The sequence shown here is derived from an EMBL/GenBank/DDBJ whole genome shotgun (WGS) entry which is preliminary data.</text>
</comment>